<evidence type="ECO:0000313" key="1">
    <source>
        <dbReference type="EMBL" id="KAK4434015.1"/>
    </source>
</evidence>
<dbReference type="EMBL" id="JACGWO010000002">
    <property type="protein sequence ID" value="KAK4434015.1"/>
    <property type="molecule type" value="Genomic_DNA"/>
</dbReference>
<dbReference type="Proteomes" id="UP001293254">
    <property type="component" value="Unassembled WGS sequence"/>
</dbReference>
<reference evidence="1" key="1">
    <citation type="submission" date="2020-06" db="EMBL/GenBank/DDBJ databases">
        <authorList>
            <person name="Li T."/>
            <person name="Hu X."/>
            <person name="Zhang T."/>
            <person name="Song X."/>
            <person name="Zhang H."/>
            <person name="Dai N."/>
            <person name="Sheng W."/>
            <person name="Hou X."/>
            <person name="Wei L."/>
        </authorList>
    </citation>
    <scope>NUCLEOTIDE SEQUENCE</scope>
    <source>
        <strain evidence="1">3651</strain>
        <tissue evidence="1">Leaf</tissue>
    </source>
</reference>
<proteinExistence type="predicted"/>
<reference evidence="1" key="2">
    <citation type="journal article" date="2024" name="Plant">
        <title>Genomic evolution and insights into agronomic trait innovations of Sesamum species.</title>
        <authorList>
            <person name="Miao H."/>
            <person name="Wang L."/>
            <person name="Qu L."/>
            <person name="Liu H."/>
            <person name="Sun Y."/>
            <person name="Le M."/>
            <person name="Wang Q."/>
            <person name="Wei S."/>
            <person name="Zheng Y."/>
            <person name="Lin W."/>
            <person name="Duan Y."/>
            <person name="Cao H."/>
            <person name="Xiong S."/>
            <person name="Wang X."/>
            <person name="Wei L."/>
            <person name="Li C."/>
            <person name="Ma Q."/>
            <person name="Ju M."/>
            <person name="Zhao R."/>
            <person name="Li G."/>
            <person name="Mu C."/>
            <person name="Tian Q."/>
            <person name="Mei H."/>
            <person name="Zhang T."/>
            <person name="Gao T."/>
            <person name="Zhang H."/>
        </authorList>
    </citation>
    <scope>NUCLEOTIDE SEQUENCE</scope>
    <source>
        <strain evidence="1">3651</strain>
    </source>
</reference>
<protein>
    <submittedName>
        <fullName evidence="1">Uncharacterized protein</fullName>
    </submittedName>
</protein>
<keyword evidence="2" id="KW-1185">Reference proteome</keyword>
<sequence length="115" mass="12667">MDNVGQARAEHGLDGGCRLGVMGLEMDMLKLRPKLLLAIELRLGSGKLVLLLRDLWHPVGVLQHINPEAVLLTGLLVDARLMEVVTDDRWQWPGEMRAELAKLGENLPPIFGGPT</sequence>
<organism evidence="1 2">
    <name type="scientific">Sesamum alatum</name>
    <dbReference type="NCBI Taxonomy" id="300844"/>
    <lineage>
        <taxon>Eukaryota</taxon>
        <taxon>Viridiplantae</taxon>
        <taxon>Streptophyta</taxon>
        <taxon>Embryophyta</taxon>
        <taxon>Tracheophyta</taxon>
        <taxon>Spermatophyta</taxon>
        <taxon>Magnoliopsida</taxon>
        <taxon>eudicotyledons</taxon>
        <taxon>Gunneridae</taxon>
        <taxon>Pentapetalae</taxon>
        <taxon>asterids</taxon>
        <taxon>lamiids</taxon>
        <taxon>Lamiales</taxon>
        <taxon>Pedaliaceae</taxon>
        <taxon>Sesamum</taxon>
    </lineage>
</organism>
<evidence type="ECO:0000313" key="2">
    <source>
        <dbReference type="Proteomes" id="UP001293254"/>
    </source>
</evidence>
<dbReference type="AlphaFoldDB" id="A0AAE2CTJ9"/>
<name>A0AAE2CTJ9_9LAMI</name>
<comment type="caution">
    <text evidence="1">The sequence shown here is derived from an EMBL/GenBank/DDBJ whole genome shotgun (WGS) entry which is preliminary data.</text>
</comment>
<gene>
    <name evidence="1" type="ORF">Salat_0564200</name>
</gene>
<accession>A0AAE2CTJ9</accession>